<dbReference type="InterPro" id="IPR017998">
    <property type="entry name" value="Chaperone_TCP-1"/>
</dbReference>
<dbReference type="SUPFAM" id="SSF48592">
    <property type="entry name" value="GroEL equatorial domain-like"/>
    <property type="match status" value="1"/>
</dbReference>
<dbReference type="Pfam" id="PF00118">
    <property type="entry name" value="Cpn60_TCP1"/>
    <property type="match status" value="1"/>
</dbReference>
<dbReference type="SUPFAM" id="SSF52029">
    <property type="entry name" value="GroEL apical domain-like"/>
    <property type="match status" value="1"/>
</dbReference>
<name>A0A075G8E8_9EURY</name>
<reference evidence="6" key="1">
    <citation type="journal article" date="2014" name="Genome Biol. Evol.">
        <title>Pangenome evidence for extensive interdomain horizontal transfer affecting lineage core and shell genes in uncultured planktonic thaumarchaeota and euryarchaeota.</title>
        <authorList>
            <person name="Deschamps P."/>
            <person name="Zivanovic Y."/>
            <person name="Moreira D."/>
            <person name="Rodriguez-Valera F."/>
            <person name="Lopez-Garcia P."/>
        </authorList>
    </citation>
    <scope>NUCLEOTIDE SEQUENCE</scope>
</reference>
<accession>A0A075G8E8</accession>
<dbReference type="Gene3D" id="1.10.560.10">
    <property type="entry name" value="GroEL-like equatorial domain"/>
    <property type="match status" value="1"/>
</dbReference>
<keyword evidence="4 5" id="KW-0143">Chaperone</keyword>
<dbReference type="GO" id="GO:0005524">
    <property type="term" value="F:ATP binding"/>
    <property type="evidence" value="ECO:0007669"/>
    <property type="project" value="UniProtKB-KW"/>
</dbReference>
<comment type="similarity">
    <text evidence="1 5">Belongs to the TCP-1 chaperonin family.</text>
</comment>
<keyword evidence="3 5" id="KW-0067">ATP-binding</keyword>
<dbReference type="InterPro" id="IPR027413">
    <property type="entry name" value="GROEL-like_equatorial_sf"/>
</dbReference>
<sequence>MTDESSGKPPVVILRQETEVTSGTAVQEKLISAAQVFSDLLRPTYGPRGLDKMLYKTDGTTAVTNDGAKIVAELMVKHPAAKMFVSMAESQETACGDGVTGSLLMCGELLIEAQRMLSKGLHPLTIVEGYRKALEIVLSTIESSTIVCGPDNHDILTSVARTALTGKGAAGSREHLADLIVQALSRVYRIEDGDIRCEAEDVSMHTSCRGVLSNSHLISGVVMRHRIISDSLPDRIVDAKVATLSCDVKLRKQKRDADIEIEEVSQLDAFIEAEETQRDAIAESLLSTGANTIFTSGEVDRGILHRLMEKDVFVAAEVDDKQLRNICAATSSNIVEVIADLSESDLGYAGYVSTDRRAETDRVEDIITIDGCESPSLVTLVVEGSNQTTSEEAVRALFDALRSTSAALLNGGVLTGGGATHLASSLAIREACEKEAGRERISMEGFARALEVIPVTLATNAGADSLDRTLEARAAHRNGQSGAGILPDGTVGVCDALEPAASVAHAIEAACDTCCSMLRIDQVVSARGD</sequence>
<evidence type="ECO:0000256" key="5">
    <source>
        <dbReference type="RuleBase" id="RU004187"/>
    </source>
</evidence>
<dbReference type="Gene3D" id="3.50.7.10">
    <property type="entry name" value="GroEL"/>
    <property type="match status" value="1"/>
</dbReference>
<dbReference type="PRINTS" id="PR00304">
    <property type="entry name" value="TCOMPLEXTCP1"/>
</dbReference>
<dbReference type="PANTHER" id="PTHR11353">
    <property type="entry name" value="CHAPERONIN"/>
    <property type="match status" value="1"/>
</dbReference>
<dbReference type="SUPFAM" id="SSF54849">
    <property type="entry name" value="GroEL-intermediate domain like"/>
    <property type="match status" value="1"/>
</dbReference>
<dbReference type="InterPro" id="IPR027409">
    <property type="entry name" value="GroEL-like_apical_dom_sf"/>
</dbReference>
<evidence type="ECO:0000313" key="6">
    <source>
        <dbReference type="EMBL" id="AIE99639.1"/>
    </source>
</evidence>
<keyword evidence="2 5" id="KW-0547">Nucleotide-binding</keyword>
<proteinExistence type="inferred from homology"/>
<dbReference type="GO" id="GO:0140662">
    <property type="term" value="F:ATP-dependent protein folding chaperone"/>
    <property type="evidence" value="ECO:0007669"/>
    <property type="project" value="InterPro"/>
</dbReference>
<evidence type="ECO:0000256" key="2">
    <source>
        <dbReference type="ARBA" id="ARBA00022741"/>
    </source>
</evidence>
<dbReference type="AlphaFoldDB" id="A0A075G8E8"/>
<dbReference type="InterPro" id="IPR002423">
    <property type="entry name" value="Cpn60/GroEL/TCP-1"/>
</dbReference>
<dbReference type="InterPro" id="IPR027410">
    <property type="entry name" value="TCP-1-like_intermed_sf"/>
</dbReference>
<dbReference type="Gene3D" id="3.30.260.10">
    <property type="entry name" value="TCP-1-like chaperonin intermediate domain"/>
    <property type="match status" value="1"/>
</dbReference>
<protein>
    <submittedName>
        <fullName evidence="6">HSP60 family chaperonin</fullName>
    </submittedName>
</protein>
<evidence type="ECO:0000256" key="1">
    <source>
        <dbReference type="ARBA" id="ARBA00008020"/>
    </source>
</evidence>
<evidence type="ECO:0000256" key="3">
    <source>
        <dbReference type="ARBA" id="ARBA00022840"/>
    </source>
</evidence>
<organism evidence="6">
    <name type="scientific">uncultured marine group II/III euryarchaeote KM3_115_A12</name>
    <dbReference type="NCBI Taxonomy" id="1457854"/>
    <lineage>
        <taxon>Archaea</taxon>
        <taxon>Methanobacteriati</taxon>
        <taxon>Methanobacteriota</taxon>
        <taxon>environmental samples</taxon>
    </lineage>
</organism>
<dbReference type="EMBL" id="KF900568">
    <property type="protein sequence ID" value="AIE99639.1"/>
    <property type="molecule type" value="Genomic_DNA"/>
</dbReference>
<evidence type="ECO:0000256" key="4">
    <source>
        <dbReference type="ARBA" id="ARBA00023186"/>
    </source>
</evidence>